<feature type="region of interest" description="Disordered" evidence="1">
    <location>
        <begin position="1"/>
        <end position="20"/>
    </location>
</feature>
<gene>
    <name evidence="2" type="primary">G4MS03</name>
</gene>
<dbReference type="AlphaFoldDB" id="A0A5K1K9D1"/>
<feature type="compositionally biased region" description="Polar residues" evidence="1">
    <location>
        <begin position="1"/>
        <end position="19"/>
    </location>
</feature>
<protein>
    <submittedName>
        <fullName evidence="2">NAD-dependent histone deacetylase SIR2</fullName>
    </submittedName>
</protein>
<sequence length="156" mass="16320">MSEVTVSLSGLASGHNSVSPPDAYRPLCLSAACRTDVAMSNGSVVDRSASQVGGSLDVSAGSQVPDTPRLTPFLDFDDGEDPDVNGSDFDGFDFEDPGYQTASWSTLEASNCWSGYYIDADAIGMSMSSSMITALPPPSPMVNRTVPPQFGPTIPE</sequence>
<dbReference type="EMBL" id="LR730268">
    <property type="protein sequence ID" value="VWP02504.1"/>
    <property type="molecule type" value="Genomic_DNA"/>
</dbReference>
<feature type="region of interest" description="Disordered" evidence="1">
    <location>
        <begin position="53"/>
        <end position="89"/>
    </location>
</feature>
<reference evidence="2" key="1">
    <citation type="submission" date="2019-10" db="EMBL/GenBank/DDBJ databases">
        <authorList>
            <person name="Nor Muhammad N."/>
        </authorList>
    </citation>
    <scope>NUCLEOTIDE SEQUENCE</scope>
</reference>
<evidence type="ECO:0000256" key="1">
    <source>
        <dbReference type="SAM" id="MobiDB-lite"/>
    </source>
</evidence>
<evidence type="ECO:0000313" key="2">
    <source>
        <dbReference type="EMBL" id="VWP02504.1"/>
    </source>
</evidence>
<proteinExistence type="predicted"/>
<name>A0A5K1K9D1_9APHY</name>
<organism evidence="2">
    <name type="scientific">Ganoderma boninense</name>
    <dbReference type="NCBI Taxonomy" id="34458"/>
    <lineage>
        <taxon>Eukaryota</taxon>
        <taxon>Fungi</taxon>
        <taxon>Dikarya</taxon>
        <taxon>Basidiomycota</taxon>
        <taxon>Agaricomycotina</taxon>
        <taxon>Agaricomycetes</taxon>
        <taxon>Polyporales</taxon>
        <taxon>Polyporaceae</taxon>
        <taxon>Ganoderma</taxon>
    </lineage>
</organism>
<accession>A0A5K1K9D1</accession>